<evidence type="ECO:0000259" key="2">
    <source>
        <dbReference type="Pfam" id="PF01557"/>
    </source>
</evidence>
<evidence type="ECO:0000313" key="4">
    <source>
        <dbReference type="Proteomes" id="UP001205920"/>
    </source>
</evidence>
<evidence type="ECO:0000256" key="1">
    <source>
        <dbReference type="ARBA" id="ARBA00023239"/>
    </source>
</evidence>
<proteinExistence type="predicted"/>
<dbReference type="GO" id="GO:0005737">
    <property type="term" value="C:cytoplasm"/>
    <property type="evidence" value="ECO:0007669"/>
    <property type="project" value="TreeGrafter"/>
</dbReference>
<dbReference type="InterPro" id="IPR011234">
    <property type="entry name" value="Fumarylacetoacetase-like_C"/>
</dbReference>
<dbReference type="SUPFAM" id="SSF56529">
    <property type="entry name" value="FAH"/>
    <property type="match status" value="1"/>
</dbReference>
<dbReference type="InterPro" id="IPR036663">
    <property type="entry name" value="Fumarylacetoacetase_C_sf"/>
</dbReference>
<dbReference type="PANTHER" id="PTHR30143">
    <property type="entry name" value="ACID HYDRATASE"/>
    <property type="match status" value="1"/>
</dbReference>
<feature type="domain" description="Fumarylacetoacetase-like C-terminal" evidence="2">
    <location>
        <begin position="69"/>
        <end position="256"/>
    </location>
</feature>
<organism evidence="3 4">
    <name type="scientific">Corynebacterium lipophilum</name>
    <dbReference type="NCBI Taxonomy" id="2804918"/>
    <lineage>
        <taxon>Bacteria</taxon>
        <taxon>Bacillati</taxon>
        <taxon>Actinomycetota</taxon>
        <taxon>Actinomycetes</taxon>
        <taxon>Mycobacteriales</taxon>
        <taxon>Corynebacteriaceae</taxon>
        <taxon>Corynebacterium</taxon>
    </lineage>
</organism>
<dbReference type="RefSeq" id="WP_252930986.1">
    <property type="nucleotide sequence ID" value="NZ_JAEUWV010000002.1"/>
</dbReference>
<comment type="caution">
    <text evidence="3">The sequence shown here is derived from an EMBL/GenBank/DDBJ whole genome shotgun (WGS) entry which is preliminary data.</text>
</comment>
<protein>
    <submittedName>
        <fullName evidence="3">Fumarylacetoacetate hydrolase family protein</fullName>
    </submittedName>
</protein>
<reference evidence="3 4" key="1">
    <citation type="submission" date="2021-01" db="EMBL/GenBank/DDBJ databases">
        <title>Identification and Characterization of Corynebacterium sp.</title>
        <authorList>
            <person name="Luo Q."/>
            <person name="Qu P."/>
            <person name="Chen Q."/>
        </authorList>
    </citation>
    <scope>NUCLEOTIDE SEQUENCE [LARGE SCALE GENOMIC DNA]</scope>
    <source>
        <strain evidence="3 4">MC-18</strain>
    </source>
</reference>
<sequence length="261" mass="28031">MSSREDSLRTIANDLLAAYPSREPIAPPRTVVADLDIADAYAIQQIQEKDFVARGHKVIGRKVGLTSLAMQQQLGVDSPDFGFFTDADLYEVGTDIAVDRFISPKVEPELAFVLGKDLEPGATLEEARKAVKSAHLAVEIIDSRVRDWDIRLVDTIADNASFGAIVWDPTPLDLDLEEAATVHATMTLDGEVVGEGVGKDVMGDPLLPLPWLAGILDEQGTALRAGDIVLTGSFCGAVAFKAGQHLAVSYGPYGAIDVRFK</sequence>
<dbReference type="Gene3D" id="3.90.850.10">
    <property type="entry name" value="Fumarylacetoacetase-like, C-terminal domain"/>
    <property type="match status" value="1"/>
</dbReference>
<dbReference type="GO" id="GO:0008684">
    <property type="term" value="F:2-oxopent-4-enoate hydratase activity"/>
    <property type="evidence" value="ECO:0007669"/>
    <property type="project" value="TreeGrafter"/>
</dbReference>
<evidence type="ECO:0000313" key="3">
    <source>
        <dbReference type="EMBL" id="MCO6393945.1"/>
    </source>
</evidence>
<dbReference type="EMBL" id="JAEUWV010000002">
    <property type="protein sequence ID" value="MCO6393945.1"/>
    <property type="molecule type" value="Genomic_DNA"/>
</dbReference>
<dbReference type="PANTHER" id="PTHR30143:SF0">
    <property type="entry name" value="2-KETO-4-PENTENOATE HYDRATASE"/>
    <property type="match status" value="1"/>
</dbReference>
<dbReference type="AlphaFoldDB" id="A0AAW5HSI0"/>
<gene>
    <name evidence="3" type="ORF">JMN37_02920</name>
</gene>
<keyword evidence="4" id="KW-1185">Reference proteome</keyword>
<accession>A0AAW5HSI0</accession>
<dbReference type="GO" id="GO:0016787">
    <property type="term" value="F:hydrolase activity"/>
    <property type="evidence" value="ECO:0007669"/>
    <property type="project" value="UniProtKB-KW"/>
</dbReference>
<name>A0AAW5HSI0_9CORY</name>
<dbReference type="InterPro" id="IPR050772">
    <property type="entry name" value="Hydratase-Decarb/MhpD_sf"/>
</dbReference>
<keyword evidence="1" id="KW-0456">Lyase</keyword>
<dbReference type="Pfam" id="PF01557">
    <property type="entry name" value="FAA_hydrolase"/>
    <property type="match status" value="1"/>
</dbReference>
<keyword evidence="3" id="KW-0378">Hydrolase</keyword>
<dbReference type="Proteomes" id="UP001205920">
    <property type="component" value="Unassembled WGS sequence"/>
</dbReference>